<accession>A0A8B6X8F0</accession>
<dbReference type="AlphaFoldDB" id="A0A8B6X8F0"/>
<dbReference type="RefSeq" id="WP_051378327.1">
    <property type="nucleotide sequence ID" value="NZ_AXWS01000008.1"/>
</dbReference>
<dbReference type="Proteomes" id="UP000675920">
    <property type="component" value="Unplaced"/>
</dbReference>
<evidence type="ECO:0000313" key="2">
    <source>
        <dbReference type="RefSeq" id="WP_051378327.1"/>
    </source>
</evidence>
<dbReference type="OrthoDB" id="6876814at2"/>
<evidence type="ECO:0000313" key="1">
    <source>
        <dbReference type="Proteomes" id="UP000675920"/>
    </source>
</evidence>
<protein>
    <submittedName>
        <fullName evidence="2">Uncharacterized protein</fullName>
    </submittedName>
</protein>
<name>A0A8B6X8F0_9BURK</name>
<keyword evidence="1" id="KW-1185">Reference proteome</keyword>
<proteinExistence type="predicted"/>
<reference evidence="2" key="1">
    <citation type="submission" date="2025-08" db="UniProtKB">
        <authorList>
            <consortium name="RefSeq"/>
        </authorList>
    </citation>
    <scope>IDENTIFICATION</scope>
</reference>
<organism evidence="1 2">
    <name type="scientific">Derxia gummosa DSM 723</name>
    <dbReference type="NCBI Taxonomy" id="1121388"/>
    <lineage>
        <taxon>Bacteria</taxon>
        <taxon>Pseudomonadati</taxon>
        <taxon>Pseudomonadota</taxon>
        <taxon>Betaproteobacteria</taxon>
        <taxon>Burkholderiales</taxon>
        <taxon>Alcaligenaceae</taxon>
        <taxon>Derxia</taxon>
    </lineage>
</organism>
<sequence length="168" mass="18719">MSWAKRNLEREGAIIHVNAYGLEKLDFKRGPLRKAIRREARAVAKAARQLVARTAVSRPGEYPGKDTGALQKSITAKPSKSGMSAAIFPDRNLLGISPSDDGYYPAILYYGVRVGAHRRRDHQKQHDNGADWRIAPRSNYVLDAAIAREMQIRDAITEAMAEGLKHIE</sequence>